<evidence type="ECO:0000313" key="2">
    <source>
        <dbReference type="Proteomes" id="UP001150942"/>
    </source>
</evidence>
<name>A0A9W9MXB8_9EURO</name>
<dbReference type="AlphaFoldDB" id="A0A9W9MXB8"/>
<sequence length="59" mass="6384">MIISANTLLAPGDGDVGAHAPPSPAAFFLRKQLCRFTVNFLLVQQLINVHIILGVIQSR</sequence>
<reference evidence="1" key="2">
    <citation type="journal article" date="2023" name="IMA Fungus">
        <title>Comparative genomic study of the Penicillium genus elucidates a diverse pangenome and 15 lateral gene transfer events.</title>
        <authorList>
            <person name="Petersen C."/>
            <person name="Sorensen T."/>
            <person name="Nielsen M.R."/>
            <person name="Sondergaard T.E."/>
            <person name="Sorensen J.L."/>
            <person name="Fitzpatrick D.A."/>
            <person name="Frisvad J.C."/>
            <person name="Nielsen K.L."/>
        </authorList>
    </citation>
    <scope>NUCLEOTIDE SEQUENCE</scope>
    <source>
        <strain evidence="1">IBT 20477</strain>
    </source>
</reference>
<comment type="caution">
    <text evidence="1">The sequence shown here is derived from an EMBL/GenBank/DDBJ whole genome shotgun (WGS) entry which is preliminary data.</text>
</comment>
<organism evidence="1 2">
    <name type="scientific">Penicillium cf. viridicatum</name>
    <dbReference type="NCBI Taxonomy" id="2972119"/>
    <lineage>
        <taxon>Eukaryota</taxon>
        <taxon>Fungi</taxon>
        <taxon>Dikarya</taxon>
        <taxon>Ascomycota</taxon>
        <taxon>Pezizomycotina</taxon>
        <taxon>Eurotiomycetes</taxon>
        <taxon>Eurotiomycetidae</taxon>
        <taxon>Eurotiales</taxon>
        <taxon>Aspergillaceae</taxon>
        <taxon>Penicillium</taxon>
    </lineage>
</organism>
<accession>A0A9W9MXB8</accession>
<evidence type="ECO:0000313" key="1">
    <source>
        <dbReference type="EMBL" id="KAJ5209079.1"/>
    </source>
</evidence>
<dbReference type="OrthoDB" id="10499820at2759"/>
<dbReference type="EMBL" id="JAPQKQ010000002">
    <property type="protein sequence ID" value="KAJ5209079.1"/>
    <property type="molecule type" value="Genomic_DNA"/>
</dbReference>
<gene>
    <name evidence="1" type="ORF">N7449_003458</name>
</gene>
<proteinExistence type="predicted"/>
<dbReference type="Proteomes" id="UP001150942">
    <property type="component" value="Unassembled WGS sequence"/>
</dbReference>
<protein>
    <submittedName>
        <fullName evidence="1">Alkaline phosphatase-like alpha/beta/alpha</fullName>
    </submittedName>
</protein>
<reference evidence="1" key="1">
    <citation type="submission" date="2022-11" db="EMBL/GenBank/DDBJ databases">
        <authorList>
            <person name="Petersen C."/>
        </authorList>
    </citation>
    <scope>NUCLEOTIDE SEQUENCE</scope>
    <source>
        <strain evidence="1">IBT 20477</strain>
    </source>
</reference>
<keyword evidence="2" id="KW-1185">Reference proteome</keyword>